<evidence type="ECO:0000256" key="1">
    <source>
        <dbReference type="SAM" id="Coils"/>
    </source>
</evidence>
<dbReference type="PROSITE" id="PS51257">
    <property type="entry name" value="PROKAR_LIPOPROTEIN"/>
    <property type="match status" value="1"/>
</dbReference>
<organism evidence="5 6">
    <name type="scientific">Mycoplasmopsis bovigenitalium 51080</name>
    <dbReference type="NCBI Taxonomy" id="1188235"/>
    <lineage>
        <taxon>Bacteria</taxon>
        <taxon>Bacillati</taxon>
        <taxon>Mycoplasmatota</taxon>
        <taxon>Mycoplasmoidales</taxon>
        <taxon>Metamycoplasmataceae</taxon>
        <taxon>Mycoplasmopsis</taxon>
    </lineage>
</organism>
<accession>N9TSB1</accession>
<protein>
    <recommendedName>
        <fullName evidence="4">DUF31 domain-containing protein</fullName>
    </recommendedName>
</protein>
<dbReference type="InterPro" id="IPR043504">
    <property type="entry name" value="Peptidase_S1_PA_chymotrypsin"/>
</dbReference>
<dbReference type="eggNOG" id="ENOG5033SXH">
    <property type="taxonomic scope" value="Bacteria"/>
</dbReference>
<feature type="region of interest" description="Disordered" evidence="2">
    <location>
        <begin position="30"/>
        <end position="60"/>
    </location>
</feature>
<evidence type="ECO:0000256" key="2">
    <source>
        <dbReference type="SAM" id="MobiDB-lite"/>
    </source>
</evidence>
<dbReference type="OrthoDB" id="393864at2"/>
<dbReference type="EMBL" id="AORH01000033">
    <property type="protein sequence ID" value="ENY69044.1"/>
    <property type="molecule type" value="Genomic_DNA"/>
</dbReference>
<dbReference type="RefSeq" id="WP_004421373.1">
    <property type="nucleotide sequence ID" value="NZ_AORH01000033.1"/>
</dbReference>
<sequence length="872" mass="100362">MKKRKLTLFLTSSLSAFSTLLFAASCVNKANQPENDPNKNQNGTKTGKEQGGTNPSYSSDDKELNKFKLKSFDQAFDLKITNEYTKEAKNKSDVTADTITNKYRQMVQVNVKTEFANSFEAKLENVEAENDRNATGKVKFIISIKNKKNNKIIYQKYEISGFKTTEMGILDNGQLPPRNEKKVSSSELDEYIKLSQQQRYEKDNKAYDERVKRAWENKPISAIRPDLNYTENAAKNFNEIAKQVNLPTYESAAYKGYTLPKLKANGDVDGLTLYPWDKYGATPNFMTDIDYLGNRNRYKSTGLARMLPNEMYKKIALETLSVEFSWKDEFTKEIKEIEDDIKNIEEWKSASNKAKFDEYINTFIDHKLQEIKELTAEKEQKVAQAHHLDKEATKEKYDRLIAEVQTKIEELKKLTYESAIKILKEEKAEFEAEKGKSWDERKKSRRSFGTMWIMDYELPEHGKYPTKWYFGTNSHVAKLMKEPSLNAMSLTFINNKDVGIMHKFRITGMDNNFTRLSWQGQKMKESIDTVFDAVDYLNTSPTQYLSEKDKKTYNGVEEMIDFAIIEVDFSKLVKYNSGSYSNNQIPLPNFPTNPEELAKIVTNDYYNRDEKDKIKFLSKSYLNNFAAADWKLKGSQPNTVDHLFAVGYPSSKDDYFLEKDVDADQISQKQLWQSLWVNSDYRFYEAQPTQEGGKPSFTDERLNSGGFLSYQIGSRSFTDKPGINDAFIVAPIRGRELYETYDESKQIKKYFNTGLQYMLRHYTPIGGSSGSSVRNQRNEVIGVHSTIFPTAGIDYVAALRSEGYDYKGAFGTYNLPQYDLIYGGGKDQKNSYLDSLIKKYNSKTIKTWLFKNGATKENIPNEFKFNNGSNGS</sequence>
<dbReference type="Gene3D" id="3.10.450.270">
    <property type="match status" value="1"/>
</dbReference>
<dbReference type="InterPro" id="IPR022382">
    <property type="entry name" value="Mycoplasma_peptidase_DUF31"/>
</dbReference>
<name>N9TSB1_9BACT</name>
<gene>
    <name evidence="5" type="ORF">MBVG_5620</name>
</gene>
<keyword evidence="1" id="KW-0175">Coiled coil</keyword>
<dbReference type="NCBIfam" id="NF045841">
    <property type="entry name" value="Ig_SerProt_MIP"/>
    <property type="match status" value="1"/>
</dbReference>
<dbReference type="NCBIfam" id="NF045842">
    <property type="entry name" value="MIP_near_MIB"/>
    <property type="match status" value="1"/>
</dbReference>
<dbReference type="Pfam" id="PF01732">
    <property type="entry name" value="Mycop_pep_DUF31"/>
    <property type="match status" value="1"/>
</dbReference>
<keyword evidence="6" id="KW-1185">Reference proteome</keyword>
<dbReference type="AlphaFoldDB" id="N9TSB1"/>
<feature type="coiled-coil region" evidence="1">
    <location>
        <begin position="327"/>
        <end position="433"/>
    </location>
</feature>
<dbReference type="PATRIC" id="fig|1188235.3.peg.573"/>
<evidence type="ECO:0000313" key="5">
    <source>
        <dbReference type="EMBL" id="ENY69044.1"/>
    </source>
</evidence>
<evidence type="ECO:0000313" key="6">
    <source>
        <dbReference type="Proteomes" id="UP000013220"/>
    </source>
</evidence>
<evidence type="ECO:0000259" key="4">
    <source>
        <dbReference type="Pfam" id="PF01732"/>
    </source>
</evidence>
<evidence type="ECO:0000256" key="3">
    <source>
        <dbReference type="SAM" id="SignalP"/>
    </source>
</evidence>
<dbReference type="STRING" id="1188235.MBVG_5620"/>
<feature type="signal peptide" evidence="3">
    <location>
        <begin position="1"/>
        <end position="23"/>
    </location>
</feature>
<feature type="compositionally biased region" description="Polar residues" evidence="2">
    <location>
        <begin position="30"/>
        <end position="58"/>
    </location>
</feature>
<proteinExistence type="predicted"/>
<keyword evidence="3" id="KW-0732">Signal</keyword>
<dbReference type="Proteomes" id="UP000013220">
    <property type="component" value="Unassembled WGS sequence"/>
</dbReference>
<feature type="domain" description="DUF31" evidence="4">
    <location>
        <begin position="309"/>
        <end position="785"/>
    </location>
</feature>
<dbReference type="Gene3D" id="2.40.10.10">
    <property type="entry name" value="Trypsin-like serine proteases"/>
    <property type="match status" value="1"/>
</dbReference>
<comment type="caution">
    <text evidence="5">The sequence shown here is derived from an EMBL/GenBank/DDBJ whole genome shotgun (WGS) entry which is preliminary data.</text>
</comment>
<reference evidence="5 6" key="1">
    <citation type="journal article" date="2013" name="Genome Announc.">
        <title>Draft Genome Sequences of Mycoplasma alkalescens, Mycoplasma arginini, and Mycoplasma bovigenitalium, Three Species with Equivocal Pathogenic Status for Cattle.</title>
        <authorList>
            <person name="Manso-Silvan L."/>
            <person name="Tardy F."/>
            <person name="Baranowski E."/>
            <person name="Barre A."/>
            <person name="Blanchard A."/>
            <person name="Breton M."/>
            <person name="Couture C."/>
            <person name="Citti C."/>
            <person name="Dordet-Frisoni E."/>
            <person name="Dupuy V."/>
            <person name="Gaurivaud P."/>
            <person name="Jacob D."/>
            <person name="Lemaitre C."/>
            <person name="Nikolski M."/>
            <person name="Nouvel L.X."/>
            <person name="Poumarat F."/>
            <person name="Thebault P."/>
            <person name="Theil S."/>
            <person name="Thiaucourt F."/>
            <person name="Sirand-Pugnet P."/>
        </authorList>
    </citation>
    <scope>NUCLEOTIDE SEQUENCE [LARGE SCALE GENOMIC DNA]</scope>
    <source>
        <strain evidence="5 6">51080</strain>
    </source>
</reference>
<feature type="chain" id="PRO_5004153150" description="DUF31 domain-containing protein" evidence="3">
    <location>
        <begin position="24"/>
        <end position="872"/>
    </location>
</feature>